<reference evidence="2 3" key="1">
    <citation type="submission" date="2015-03" db="EMBL/GenBank/DDBJ databases">
        <authorList>
            <person name="Regsiter A."/>
            <person name="william w."/>
        </authorList>
    </citation>
    <scope>NUCLEOTIDE SEQUENCE [LARGE SCALE GENOMIC DNA]</scope>
    <source>
        <strain evidence="2 3">CB1</strain>
    </source>
</reference>
<feature type="compositionally biased region" description="Basic and acidic residues" evidence="1">
    <location>
        <begin position="803"/>
        <end position="822"/>
    </location>
</feature>
<feature type="region of interest" description="Disordered" evidence="1">
    <location>
        <begin position="797"/>
        <end position="849"/>
    </location>
</feature>
<dbReference type="RefSeq" id="WP_157096562.1">
    <property type="nucleotide sequence ID" value="NZ_LN831666.1"/>
</dbReference>
<accession>A0ABP1YWU9</accession>
<evidence type="ECO:0000313" key="2">
    <source>
        <dbReference type="EMBL" id="CQR26399.1"/>
    </source>
</evidence>
<gene>
    <name evidence="2" type="ORF">THICB1_10142</name>
</gene>
<protein>
    <submittedName>
        <fullName evidence="2">Uncharacterized protein</fullName>
    </submittedName>
</protein>
<comment type="caution">
    <text evidence="2">The sequence shown here is derived from an EMBL/GenBank/DDBJ whole genome shotgun (WGS) entry which is preliminary data.</text>
</comment>
<sequence length="966" mass="103780">MPAAAQAAGVAVAAPAVPPPRISIHQQQQVKDMATPTQTQIARRIAELQPTRAAMAAAMSSYFQQHTRKIAEIDGVREANKKARADGSKTVPMPAPLPQFGVVATVGLGKSHGVMPIAEAAHAQGLPIVILVPNHKLAWEHAERLAHLGAVVYRGRREPAAGEPNGPPVDPGPHACYRLVQVSKAGDQNHRPAQGLCSKCPNGMAAVLQYVTRDELRRQRAEQFFKTSGINPATVPPCQFLYKGLPDQLAAPILVAPVQAFSEAMAMWREVDPETSFLTRETQRLVIVDEHIPMAAEVEVGAGDIQVWRNRVDGMAERLDRQIEFLQGKNAPTQAETEELEQARAMRALTPEIDATFRALASKIAGDIPIGVDAGRIIKLQKSVVKAGGSVAGTATWEKIGYQRDEDDFFIPLRALVTLARNLAAGSARQEKGVLFAYETSPVIEWARDKGSVMFLDATMSQSMRRFIEAKGGTIHNATADQNMRVTRVTGRLYSRGDVRKDDYPAKARARMDDIRQNIVPRLDSPVAIITHKAYLKYSQEAHQADDAAEVAAQAFESATGIPIGWFGKHDRGLDSWGGRNIALVGMPLLSKESIAGAYACTRAAMIDCGIPMPEWDQVMDKEKADADGPPMPVMPEVRAWLVDEYAQGVAQAVGRNRAVNHPRGCKPLQVHLWGGLQTAEMDAAMRCYGIVVHDRMRNPNSAPGPKVDVGAVDEAIEMVLATGGAVSERSVRGALVGLQRSASTESIRARIRDMRASGAIPAATRVKRSDAADTAESVCAAHSDNYAESVASIAPEADAEDASAHTEPQKQGQEKITRSEDATAPNSYKETNSGNSAQCCGNPNPQTQGQEKIFLAPAFDFDFAFDFSAGAATLDSPRLQPDDEIADMLAEVAAQIEADLAREDDDPDPDEPGPKGPSGGRREPRGRDGCDRCPDIAAAASAAQRTSAALAHISYNNPGDGAPPS</sequence>
<evidence type="ECO:0000256" key="1">
    <source>
        <dbReference type="SAM" id="MobiDB-lite"/>
    </source>
</evidence>
<dbReference type="EMBL" id="CTRI01000001">
    <property type="protein sequence ID" value="CQR26399.1"/>
    <property type="molecule type" value="Genomic_DNA"/>
</dbReference>
<dbReference type="Proteomes" id="UP000078599">
    <property type="component" value="Unassembled WGS sequence"/>
</dbReference>
<feature type="compositionally biased region" description="Acidic residues" evidence="1">
    <location>
        <begin position="903"/>
        <end position="912"/>
    </location>
</feature>
<dbReference type="SUPFAM" id="SSF52540">
    <property type="entry name" value="P-loop containing nucleoside triphosphate hydrolases"/>
    <property type="match status" value="1"/>
</dbReference>
<name>A0ABP1YWU9_THIA3</name>
<feature type="compositionally biased region" description="Basic and acidic residues" evidence="1">
    <location>
        <begin position="921"/>
        <end position="934"/>
    </location>
</feature>
<feature type="region of interest" description="Disordered" evidence="1">
    <location>
        <begin position="901"/>
        <end position="934"/>
    </location>
</feature>
<organism evidence="2 3">
    <name type="scientific">Thiomonas arsenitoxydans (strain DSM 22701 / CIP 110005 / 3As)</name>
    <dbReference type="NCBI Taxonomy" id="426114"/>
    <lineage>
        <taxon>Bacteria</taxon>
        <taxon>Pseudomonadati</taxon>
        <taxon>Pseudomonadota</taxon>
        <taxon>Betaproteobacteria</taxon>
        <taxon>Burkholderiales</taxon>
        <taxon>Thiomonas</taxon>
    </lineage>
</organism>
<evidence type="ECO:0000313" key="3">
    <source>
        <dbReference type="Proteomes" id="UP000078599"/>
    </source>
</evidence>
<keyword evidence="3" id="KW-1185">Reference proteome</keyword>
<proteinExistence type="predicted"/>
<dbReference type="InterPro" id="IPR027417">
    <property type="entry name" value="P-loop_NTPase"/>
</dbReference>
<feature type="compositionally biased region" description="Polar residues" evidence="1">
    <location>
        <begin position="825"/>
        <end position="849"/>
    </location>
</feature>